<evidence type="ECO:0000313" key="2">
    <source>
        <dbReference type="Proteomes" id="UP000257109"/>
    </source>
</evidence>
<dbReference type="Proteomes" id="UP000257109">
    <property type="component" value="Unassembled WGS sequence"/>
</dbReference>
<dbReference type="OrthoDB" id="414945at2759"/>
<accession>A0A371F3Y6</accession>
<proteinExistence type="predicted"/>
<dbReference type="AlphaFoldDB" id="A0A371F3Y6"/>
<feature type="non-terminal residue" evidence="1">
    <location>
        <position position="1"/>
    </location>
</feature>
<dbReference type="PANTHER" id="PTHR11439:SF470">
    <property type="entry name" value="CYSTEINE-RICH RLK (RECEPTOR-LIKE PROTEIN KINASE) 8"/>
    <property type="match status" value="1"/>
</dbReference>
<dbReference type="PANTHER" id="PTHR11439">
    <property type="entry name" value="GAG-POL-RELATED RETROTRANSPOSON"/>
    <property type="match status" value="1"/>
</dbReference>
<organism evidence="1 2">
    <name type="scientific">Mucuna pruriens</name>
    <name type="common">Velvet bean</name>
    <name type="synonym">Dolichos pruriens</name>
    <dbReference type="NCBI Taxonomy" id="157652"/>
    <lineage>
        <taxon>Eukaryota</taxon>
        <taxon>Viridiplantae</taxon>
        <taxon>Streptophyta</taxon>
        <taxon>Embryophyta</taxon>
        <taxon>Tracheophyta</taxon>
        <taxon>Spermatophyta</taxon>
        <taxon>Magnoliopsida</taxon>
        <taxon>eudicotyledons</taxon>
        <taxon>Gunneridae</taxon>
        <taxon>Pentapetalae</taxon>
        <taxon>rosids</taxon>
        <taxon>fabids</taxon>
        <taxon>Fabales</taxon>
        <taxon>Fabaceae</taxon>
        <taxon>Papilionoideae</taxon>
        <taxon>50 kb inversion clade</taxon>
        <taxon>NPAAA clade</taxon>
        <taxon>indigoferoid/millettioid clade</taxon>
        <taxon>Phaseoleae</taxon>
        <taxon>Mucuna</taxon>
    </lineage>
</organism>
<name>A0A371F3Y6_MUCPR</name>
<protein>
    <submittedName>
        <fullName evidence="1">Copia protein</fullName>
    </submittedName>
</protein>
<keyword evidence="2" id="KW-1185">Reference proteome</keyword>
<evidence type="ECO:0000313" key="1">
    <source>
        <dbReference type="EMBL" id="RDX72974.1"/>
    </source>
</evidence>
<comment type="caution">
    <text evidence="1">The sequence shown here is derived from an EMBL/GenBank/DDBJ whole genome shotgun (WGS) entry which is preliminary data.</text>
</comment>
<sequence length="208" mass="23950">MYQRLVWKLLCLAHTRPDITYPVSVINQFMHNLRDSHLQVAYGVLHYLKGSPKKGILFKRNNIMALESYTNIDNVGTLVDKRSTFGYCTFLGGEFSNMEEAITQGLSKLVWLKIILNDLRIELKGPMKLYCDNKSIINIAHNSVEHDRTKHIEIDRHFIIEKLEKGLVCMSYVPSTQQLVDFLTKGLNNSTFHDLIIKLGMKDIYSST</sequence>
<gene>
    <name evidence="1" type="primary">GIP</name>
    <name evidence="1" type="ORF">CR513_47472</name>
</gene>
<dbReference type="STRING" id="157652.A0A371F3Y6"/>
<reference evidence="1" key="1">
    <citation type="submission" date="2018-05" db="EMBL/GenBank/DDBJ databases">
        <title>Draft genome of Mucuna pruriens seed.</title>
        <authorList>
            <person name="Nnadi N.E."/>
            <person name="Vos R."/>
            <person name="Hasami M.H."/>
            <person name="Devisetty U.K."/>
            <person name="Aguiy J.C."/>
        </authorList>
    </citation>
    <scope>NUCLEOTIDE SEQUENCE [LARGE SCALE GENOMIC DNA]</scope>
    <source>
        <strain evidence="1">JCA_2017</strain>
    </source>
</reference>
<dbReference type="CDD" id="cd09272">
    <property type="entry name" value="RNase_HI_RT_Ty1"/>
    <property type="match status" value="1"/>
</dbReference>
<dbReference type="EMBL" id="QJKJ01010696">
    <property type="protein sequence ID" value="RDX72974.1"/>
    <property type="molecule type" value="Genomic_DNA"/>
</dbReference>